<organism evidence="6 7">
    <name type="scientific">Lactobacillus intestinalis</name>
    <dbReference type="NCBI Taxonomy" id="151781"/>
    <lineage>
        <taxon>Bacteria</taxon>
        <taxon>Bacillati</taxon>
        <taxon>Bacillota</taxon>
        <taxon>Bacilli</taxon>
        <taxon>Lactobacillales</taxon>
        <taxon>Lactobacillaceae</taxon>
        <taxon>Lactobacillus</taxon>
    </lineage>
</organism>
<dbReference type="SUPFAM" id="SSF53697">
    <property type="entry name" value="SIS domain"/>
    <property type="match status" value="1"/>
</dbReference>
<dbReference type="PANTHER" id="PTHR30514">
    <property type="entry name" value="GLUCOKINASE"/>
    <property type="match status" value="1"/>
</dbReference>
<sequence length="278" mass="31185">MSFLSHLENSIPTLPSQERKVAMLIAQEPKRVQTLSISELAKLAHVSNATITRFSKRLNCKNFAELKLNLASSTNVAPSEPKVKVKKETPHRVYDFYNRVLKETSQKLDINQLKKIVKLIKISSRVYIFGIGSSGYTAQEMSQRMLRMGISTFPMTESSIMYMTSSIMDSNDLILAISSTGNTTEIVNAAKLGKKRGAMVVAITGIEDSPLAKLSDIVVAVRNTDFINDARFINSQFSIMYAIDVITTMLLDDPKYREHMTQTIDTILNRKIGKNNKR</sequence>
<keyword evidence="1" id="KW-0805">Transcription regulation</keyword>
<dbReference type="RefSeq" id="WP_135960297.1">
    <property type="nucleotide sequence ID" value="NZ_CAJSYX010000003.1"/>
</dbReference>
<proteinExistence type="predicted"/>
<name>A0A4S2BP57_9LACO</name>
<dbReference type="InterPro" id="IPR046348">
    <property type="entry name" value="SIS_dom_sf"/>
</dbReference>
<evidence type="ECO:0000256" key="3">
    <source>
        <dbReference type="ARBA" id="ARBA00023163"/>
    </source>
</evidence>
<dbReference type="EMBL" id="SRYV01000003">
    <property type="protein sequence ID" value="TGY16869.1"/>
    <property type="molecule type" value="Genomic_DNA"/>
</dbReference>
<dbReference type="Proteomes" id="UP000309117">
    <property type="component" value="Unassembled WGS sequence"/>
</dbReference>
<dbReference type="AlphaFoldDB" id="A0A4S2BP57"/>
<evidence type="ECO:0000256" key="1">
    <source>
        <dbReference type="ARBA" id="ARBA00023015"/>
    </source>
</evidence>
<dbReference type="Pfam" id="PF01418">
    <property type="entry name" value="HTH_6"/>
    <property type="match status" value="1"/>
</dbReference>
<protein>
    <submittedName>
        <fullName evidence="6">MurR/RpiR family transcriptional regulator</fullName>
    </submittedName>
</protein>
<reference evidence="6 7" key="1">
    <citation type="submission" date="2019-04" db="EMBL/GenBank/DDBJ databases">
        <title>Microbes associate with the intestines of laboratory mice.</title>
        <authorList>
            <person name="Navarre W."/>
            <person name="Wong E."/>
            <person name="Huang K."/>
            <person name="Tropini C."/>
            <person name="Ng K."/>
            <person name="Yu B."/>
        </authorList>
    </citation>
    <scope>NUCLEOTIDE SEQUENCE [LARGE SCALE GENOMIC DNA]</scope>
    <source>
        <strain evidence="6 7">NM61_E11</strain>
    </source>
</reference>
<dbReference type="GO" id="GO:0003700">
    <property type="term" value="F:DNA-binding transcription factor activity"/>
    <property type="evidence" value="ECO:0007669"/>
    <property type="project" value="InterPro"/>
</dbReference>
<feature type="domain" description="SIS" evidence="5">
    <location>
        <begin position="116"/>
        <end position="256"/>
    </location>
</feature>
<keyword evidence="3" id="KW-0804">Transcription</keyword>
<feature type="domain" description="HTH rpiR-type" evidence="4">
    <location>
        <begin position="1"/>
        <end position="77"/>
    </location>
</feature>
<evidence type="ECO:0000313" key="6">
    <source>
        <dbReference type="EMBL" id="TGY16869.1"/>
    </source>
</evidence>
<dbReference type="PANTHER" id="PTHR30514:SF21">
    <property type="entry name" value="RPIR-FAMILY TRANSCRIPTIONAL REGULATOR"/>
    <property type="match status" value="1"/>
</dbReference>
<dbReference type="Pfam" id="PF01380">
    <property type="entry name" value="SIS"/>
    <property type="match status" value="1"/>
</dbReference>
<dbReference type="GO" id="GO:0097367">
    <property type="term" value="F:carbohydrate derivative binding"/>
    <property type="evidence" value="ECO:0007669"/>
    <property type="project" value="InterPro"/>
</dbReference>
<evidence type="ECO:0000259" key="4">
    <source>
        <dbReference type="PROSITE" id="PS51071"/>
    </source>
</evidence>
<evidence type="ECO:0000259" key="5">
    <source>
        <dbReference type="PROSITE" id="PS51464"/>
    </source>
</evidence>
<dbReference type="PROSITE" id="PS51071">
    <property type="entry name" value="HTH_RPIR"/>
    <property type="match status" value="1"/>
</dbReference>
<dbReference type="GO" id="GO:0003677">
    <property type="term" value="F:DNA binding"/>
    <property type="evidence" value="ECO:0007669"/>
    <property type="project" value="UniProtKB-KW"/>
</dbReference>
<evidence type="ECO:0000313" key="7">
    <source>
        <dbReference type="Proteomes" id="UP000309117"/>
    </source>
</evidence>
<dbReference type="PROSITE" id="PS51464">
    <property type="entry name" value="SIS"/>
    <property type="match status" value="1"/>
</dbReference>
<accession>A0A4S2BP57</accession>
<dbReference type="InterPro" id="IPR000281">
    <property type="entry name" value="HTH_RpiR"/>
</dbReference>
<dbReference type="InterPro" id="IPR001347">
    <property type="entry name" value="SIS_dom"/>
</dbReference>
<keyword evidence="2" id="KW-0238">DNA-binding</keyword>
<dbReference type="InterPro" id="IPR035472">
    <property type="entry name" value="RpiR-like_SIS"/>
</dbReference>
<evidence type="ECO:0000256" key="2">
    <source>
        <dbReference type="ARBA" id="ARBA00023125"/>
    </source>
</evidence>
<dbReference type="InterPro" id="IPR009057">
    <property type="entry name" value="Homeodomain-like_sf"/>
</dbReference>
<dbReference type="InterPro" id="IPR036388">
    <property type="entry name" value="WH-like_DNA-bd_sf"/>
</dbReference>
<gene>
    <name evidence="6" type="ORF">E5351_02430</name>
</gene>
<dbReference type="Gene3D" id="3.40.50.10490">
    <property type="entry name" value="Glucose-6-phosphate isomerase like protein, domain 1"/>
    <property type="match status" value="1"/>
</dbReference>
<comment type="caution">
    <text evidence="6">The sequence shown here is derived from an EMBL/GenBank/DDBJ whole genome shotgun (WGS) entry which is preliminary data.</text>
</comment>
<dbReference type="InterPro" id="IPR047640">
    <property type="entry name" value="RpiR-like"/>
</dbReference>
<dbReference type="SUPFAM" id="SSF46689">
    <property type="entry name" value="Homeodomain-like"/>
    <property type="match status" value="1"/>
</dbReference>
<dbReference type="CDD" id="cd05013">
    <property type="entry name" value="SIS_RpiR"/>
    <property type="match status" value="1"/>
</dbReference>
<dbReference type="Gene3D" id="1.10.10.10">
    <property type="entry name" value="Winged helix-like DNA-binding domain superfamily/Winged helix DNA-binding domain"/>
    <property type="match status" value="1"/>
</dbReference>
<dbReference type="GO" id="GO:1901135">
    <property type="term" value="P:carbohydrate derivative metabolic process"/>
    <property type="evidence" value="ECO:0007669"/>
    <property type="project" value="InterPro"/>
</dbReference>